<dbReference type="SUPFAM" id="SSF103481">
    <property type="entry name" value="Multidrug resistance efflux transporter EmrE"/>
    <property type="match status" value="2"/>
</dbReference>
<accession>A0A563VKF9</accession>
<feature type="transmembrane region" description="Helical" evidence="2">
    <location>
        <begin position="189"/>
        <end position="209"/>
    </location>
</feature>
<reference evidence="4 5" key="1">
    <citation type="submission" date="2019-01" db="EMBL/GenBank/DDBJ databases">
        <authorList>
            <person name="Brito A."/>
        </authorList>
    </citation>
    <scope>NUCLEOTIDE SEQUENCE [LARGE SCALE GENOMIC DNA]</scope>
    <source>
        <strain evidence="4">1</strain>
    </source>
</reference>
<organism evidence="4 5">
    <name type="scientific">Hyella patelloides LEGE 07179</name>
    <dbReference type="NCBI Taxonomy" id="945734"/>
    <lineage>
        <taxon>Bacteria</taxon>
        <taxon>Bacillati</taxon>
        <taxon>Cyanobacteriota</taxon>
        <taxon>Cyanophyceae</taxon>
        <taxon>Pleurocapsales</taxon>
        <taxon>Hyellaceae</taxon>
        <taxon>Hyella</taxon>
    </lineage>
</organism>
<gene>
    <name evidence="4" type="ORF">H1P_1220006</name>
</gene>
<evidence type="ECO:0000313" key="5">
    <source>
        <dbReference type="Proteomes" id="UP000320055"/>
    </source>
</evidence>
<feature type="transmembrane region" description="Helical" evidence="2">
    <location>
        <begin position="158"/>
        <end position="177"/>
    </location>
</feature>
<feature type="transmembrane region" description="Helical" evidence="2">
    <location>
        <begin position="251"/>
        <end position="271"/>
    </location>
</feature>
<dbReference type="RefSeq" id="WP_144869603.1">
    <property type="nucleotide sequence ID" value="NZ_LR213875.1"/>
</dbReference>
<feature type="domain" description="EamA" evidence="3">
    <location>
        <begin position="159"/>
        <end position="294"/>
    </location>
</feature>
<dbReference type="Proteomes" id="UP000320055">
    <property type="component" value="Unassembled WGS sequence"/>
</dbReference>
<keyword evidence="5" id="KW-1185">Reference proteome</keyword>
<dbReference type="AlphaFoldDB" id="A0A563VKF9"/>
<evidence type="ECO:0000259" key="3">
    <source>
        <dbReference type="Pfam" id="PF00892"/>
    </source>
</evidence>
<evidence type="ECO:0000313" key="4">
    <source>
        <dbReference type="EMBL" id="VEP11837.1"/>
    </source>
</evidence>
<dbReference type="InterPro" id="IPR037185">
    <property type="entry name" value="EmrE-like"/>
</dbReference>
<dbReference type="PANTHER" id="PTHR22911">
    <property type="entry name" value="ACYL-MALONYL CONDENSING ENZYME-RELATED"/>
    <property type="match status" value="1"/>
</dbReference>
<evidence type="ECO:0000256" key="2">
    <source>
        <dbReference type="SAM" id="Phobius"/>
    </source>
</evidence>
<dbReference type="Pfam" id="PF00892">
    <property type="entry name" value="EamA"/>
    <property type="match status" value="2"/>
</dbReference>
<sequence>MKPSNFKILAILLIAVFLVATSAIWIRLSMEVANNFTIGFSLFLAASRLIISALILIPTVYKIKPSQVSTKAFYYAVIAGICLAGHFASWISSLAFTSIVASTTLVTTNPIWVGLLSRFFLKEKLSKSAILGIAIASVGGVLIALGNEGNINSGSNPLLGNGLALIGAIAASLYLMFGTQAQKSGLSISNYILIAYSTAAIALFPLPLLFGIKYTGHSEIIYVYIALMAILSQLLGHTGFNWALRWLSPTFVTLSILFEPIISSFLGVIVFQEIPPLSILWGGLILLLGVAVAVTGKNQPT</sequence>
<dbReference type="PANTHER" id="PTHR22911:SF76">
    <property type="entry name" value="EAMA DOMAIN-CONTAINING PROTEIN"/>
    <property type="match status" value="1"/>
</dbReference>
<feature type="transmembrane region" description="Helical" evidence="2">
    <location>
        <begin position="99"/>
        <end position="121"/>
    </location>
</feature>
<dbReference type="EMBL" id="CAACVJ010000027">
    <property type="protein sequence ID" value="VEP11837.1"/>
    <property type="molecule type" value="Genomic_DNA"/>
</dbReference>
<keyword evidence="2" id="KW-0472">Membrane</keyword>
<evidence type="ECO:0000256" key="1">
    <source>
        <dbReference type="ARBA" id="ARBA00007362"/>
    </source>
</evidence>
<feature type="transmembrane region" description="Helical" evidence="2">
    <location>
        <begin position="128"/>
        <end position="146"/>
    </location>
</feature>
<feature type="transmembrane region" description="Helical" evidence="2">
    <location>
        <begin position="73"/>
        <end position="93"/>
    </location>
</feature>
<dbReference type="GO" id="GO:0016020">
    <property type="term" value="C:membrane"/>
    <property type="evidence" value="ECO:0007669"/>
    <property type="project" value="InterPro"/>
</dbReference>
<proteinExistence type="inferred from homology"/>
<feature type="domain" description="EamA" evidence="3">
    <location>
        <begin position="9"/>
        <end position="144"/>
    </location>
</feature>
<keyword evidence="2" id="KW-0812">Transmembrane</keyword>
<name>A0A563VKF9_9CYAN</name>
<protein>
    <recommendedName>
        <fullName evidence="3">EamA domain-containing protein</fullName>
    </recommendedName>
</protein>
<feature type="transmembrane region" description="Helical" evidence="2">
    <location>
        <begin position="38"/>
        <end position="61"/>
    </location>
</feature>
<feature type="transmembrane region" description="Helical" evidence="2">
    <location>
        <begin position="277"/>
        <end position="296"/>
    </location>
</feature>
<dbReference type="OrthoDB" id="9790852at2"/>
<comment type="similarity">
    <text evidence="1">Belongs to the EamA transporter family.</text>
</comment>
<feature type="transmembrane region" description="Helical" evidence="2">
    <location>
        <begin position="221"/>
        <end position="244"/>
    </location>
</feature>
<dbReference type="InterPro" id="IPR000620">
    <property type="entry name" value="EamA_dom"/>
</dbReference>
<keyword evidence="2" id="KW-1133">Transmembrane helix</keyword>